<dbReference type="InterPro" id="IPR000447">
    <property type="entry name" value="G3P_DH_FAD-dep"/>
</dbReference>
<evidence type="ECO:0000313" key="8">
    <source>
        <dbReference type="EMBL" id="NKF24069.1"/>
    </source>
</evidence>
<evidence type="ECO:0000259" key="6">
    <source>
        <dbReference type="Pfam" id="PF01266"/>
    </source>
</evidence>
<protein>
    <submittedName>
        <fullName evidence="8">Glycerol-3-phosphate dehydrogenase/oxidase</fullName>
    </submittedName>
</protein>
<keyword evidence="5" id="KW-0560">Oxidoreductase</keyword>
<dbReference type="GO" id="GO:0046168">
    <property type="term" value="P:glycerol-3-phosphate catabolic process"/>
    <property type="evidence" value="ECO:0007669"/>
    <property type="project" value="TreeGrafter"/>
</dbReference>
<dbReference type="InterPro" id="IPR036188">
    <property type="entry name" value="FAD/NAD-bd_sf"/>
</dbReference>
<dbReference type="RefSeq" id="WP_168149394.1">
    <property type="nucleotide sequence ID" value="NZ_JAAVXB010000011.1"/>
</dbReference>
<dbReference type="Pfam" id="PF01266">
    <property type="entry name" value="DAO"/>
    <property type="match status" value="1"/>
</dbReference>
<name>A0A970BA65_9GAMM</name>
<proteinExistence type="inferred from homology"/>
<evidence type="ECO:0000259" key="7">
    <source>
        <dbReference type="Pfam" id="PF16901"/>
    </source>
</evidence>
<gene>
    <name evidence="8" type="ORF">G7Y82_17290</name>
</gene>
<evidence type="ECO:0000256" key="4">
    <source>
        <dbReference type="ARBA" id="ARBA00022827"/>
    </source>
</evidence>
<dbReference type="PANTHER" id="PTHR11985:SF15">
    <property type="entry name" value="GLYCEROL-3-PHOSPHATE DEHYDROGENASE, MITOCHONDRIAL"/>
    <property type="match status" value="1"/>
</dbReference>
<dbReference type="PRINTS" id="PR01001">
    <property type="entry name" value="FADG3PDH"/>
</dbReference>
<dbReference type="InterPro" id="IPR031656">
    <property type="entry name" value="DAO_C"/>
</dbReference>
<dbReference type="Gene3D" id="3.50.50.60">
    <property type="entry name" value="FAD/NAD(P)-binding domain"/>
    <property type="match status" value="1"/>
</dbReference>
<evidence type="ECO:0000256" key="5">
    <source>
        <dbReference type="ARBA" id="ARBA00023002"/>
    </source>
</evidence>
<keyword evidence="4" id="KW-0274">FAD</keyword>
<dbReference type="Gene3D" id="1.10.8.870">
    <property type="entry name" value="Alpha-glycerophosphate oxidase, cap domain"/>
    <property type="match status" value="1"/>
</dbReference>
<dbReference type="Proteomes" id="UP000653472">
    <property type="component" value="Unassembled WGS sequence"/>
</dbReference>
<comment type="cofactor">
    <cofactor evidence="1">
        <name>FAD</name>
        <dbReference type="ChEBI" id="CHEBI:57692"/>
    </cofactor>
</comment>
<feature type="domain" description="FAD dependent oxidoreductase" evidence="6">
    <location>
        <begin position="20"/>
        <end position="346"/>
    </location>
</feature>
<dbReference type="Gene3D" id="3.30.9.10">
    <property type="entry name" value="D-Amino Acid Oxidase, subunit A, domain 2"/>
    <property type="match status" value="1"/>
</dbReference>
<organism evidence="8 9">
    <name type="scientific">Solimonas marina</name>
    <dbReference type="NCBI Taxonomy" id="2714601"/>
    <lineage>
        <taxon>Bacteria</taxon>
        <taxon>Pseudomonadati</taxon>
        <taxon>Pseudomonadota</taxon>
        <taxon>Gammaproteobacteria</taxon>
        <taxon>Nevskiales</taxon>
        <taxon>Nevskiaceae</taxon>
        <taxon>Solimonas</taxon>
    </lineage>
</organism>
<dbReference type="SUPFAM" id="SSF51905">
    <property type="entry name" value="FAD/NAD(P)-binding domain"/>
    <property type="match status" value="1"/>
</dbReference>
<evidence type="ECO:0000256" key="1">
    <source>
        <dbReference type="ARBA" id="ARBA00001974"/>
    </source>
</evidence>
<dbReference type="AlphaFoldDB" id="A0A970BA65"/>
<keyword evidence="9" id="KW-1185">Reference proteome</keyword>
<sequence length="516" mass="56306">MTAAFPLIRNPDALTGREFDVLVVGGGIYGAWTAYDAASRGLSVALIEKGDWGSGTSSASSKLIHGGLRYLENYEFGLVRHALKERRTLYHIAPHLVRPLNFILPMWKGPRASPFLVSCGLVLYDLLALGSRPVQPHHHYRARQLLAQYPFIDPERLLGGFRYGDCQEDDARMTLVVTAAAQGSGAVCVNRMAALRFLEDGEAVCGAEVEDRVAQRSFPVRARVVVNAAGPWGPALLGESAPKVKLVKGTHLVLPAISGCNEAFLLTAQDGRVFFVIPWYGRTLVGTTEATVATPGEAQPTDAETDYLLAGVRSGLPGISWTRDDVIARFAGVRMLQAEETASLSEVTREFAVRRPRPRLVMHVGGKYTTSRHDSISIVDTVFRELGRHAPSPVTQHRPLPDAPVGDFETWQAQAVAELAALGVDTEAARWLTLRHGSGITRIAALIAEHPELAARIHADAPFVMAEAIHAVRDEMALSLDDITRRRMPLTLLVGDDRWREPLLATLARFGHPQIA</sequence>
<evidence type="ECO:0000256" key="3">
    <source>
        <dbReference type="ARBA" id="ARBA00022630"/>
    </source>
</evidence>
<dbReference type="InterPro" id="IPR006076">
    <property type="entry name" value="FAD-dep_OxRdtase"/>
</dbReference>
<dbReference type="InterPro" id="IPR038299">
    <property type="entry name" value="DAO_C_sf"/>
</dbReference>
<keyword evidence="3" id="KW-0285">Flavoprotein</keyword>
<dbReference type="Pfam" id="PF16901">
    <property type="entry name" value="DAO_C"/>
    <property type="match status" value="1"/>
</dbReference>
<reference evidence="8" key="1">
    <citation type="submission" date="2020-03" db="EMBL/GenBank/DDBJ databases">
        <title>Solimonas marina sp. nov., isolated from deep seawater of the Pacific Ocean.</title>
        <authorList>
            <person name="Liu X."/>
            <person name="Lai Q."/>
            <person name="Sun F."/>
            <person name="Gai Y."/>
            <person name="Li G."/>
            <person name="Shao Z."/>
        </authorList>
    </citation>
    <scope>NUCLEOTIDE SEQUENCE</scope>
    <source>
        <strain evidence="8">C16B3</strain>
    </source>
</reference>
<dbReference type="GO" id="GO:0004368">
    <property type="term" value="F:glycerol-3-phosphate dehydrogenase (quinone) activity"/>
    <property type="evidence" value="ECO:0007669"/>
    <property type="project" value="InterPro"/>
</dbReference>
<dbReference type="EMBL" id="JAAVXB010000011">
    <property type="protein sequence ID" value="NKF24069.1"/>
    <property type="molecule type" value="Genomic_DNA"/>
</dbReference>
<evidence type="ECO:0000256" key="2">
    <source>
        <dbReference type="ARBA" id="ARBA00007330"/>
    </source>
</evidence>
<feature type="domain" description="Alpha-glycerophosphate oxidase C-terminal" evidence="7">
    <location>
        <begin position="411"/>
        <end position="494"/>
    </location>
</feature>
<evidence type="ECO:0000313" key="9">
    <source>
        <dbReference type="Proteomes" id="UP000653472"/>
    </source>
</evidence>
<accession>A0A970BA65</accession>
<dbReference type="PANTHER" id="PTHR11985">
    <property type="entry name" value="GLYCEROL-3-PHOSPHATE DEHYDROGENASE"/>
    <property type="match status" value="1"/>
</dbReference>
<comment type="similarity">
    <text evidence="2">Belongs to the FAD-dependent glycerol-3-phosphate dehydrogenase family.</text>
</comment>
<comment type="caution">
    <text evidence="8">The sequence shown here is derived from an EMBL/GenBank/DDBJ whole genome shotgun (WGS) entry which is preliminary data.</text>
</comment>